<comment type="caution">
    <text evidence="2">The sequence shown here is derived from an EMBL/GenBank/DDBJ whole genome shotgun (WGS) entry which is preliminary data.</text>
</comment>
<protein>
    <submittedName>
        <fullName evidence="2">Uncharacterized protein</fullName>
    </submittedName>
</protein>
<gene>
    <name evidence="2" type="ORF">Tci_885069</name>
</gene>
<reference evidence="2" key="1">
    <citation type="journal article" date="2019" name="Sci. Rep.">
        <title>Draft genome of Tanacetum cinerariifolium, the natural source of mosquito coil.</title>
        <authorList>
            <person name="Yamashiro T."/>
            <person name="Shiraishi A."/>
            <person name="Satake H."/>
            <person name="Nakayama K."/>
        </authorList>
    </citation>
    <scope>NUCLEOTIDE SEQUENCE</scope>
</reference>
<dbReference type="AlphaFoldDB" id="A0A699TTG8"/>
<evidence type="ECO:0000256" key="1">
    <source>
        <dbReference type="SAM" id="MobiDB-lite"/>
    </source>
</evidence>
<evidence type="ECO:0000313" key="2">
    <source>
        <dbReference type="EMBL" id="GFD13100.1"/>
    </source>
</evidence>
<sequence>MFVATKKQAQEIVQTEAQRLKMPFLIMNVIGKAIEDGLSERKVDKEDADRKEADEAAIAEKTEADTEA</sequence>
<organism evidence="2">
    <name type="scientific">Tanacetum cinerariifolium</name>
    <name type="common">Dalmatian daisy</name>
    <name type="synonym">Chrysanthemum cinerariifolium</name>
    <dbReference type="NCBI Taxonomy" id="118510"/>
    <lineage>
        <taxon>Eukaryota</taxon>
        <taxon>Viridiplantae</taxon>
        <taxon>Streptophyta</taxon>
        <taxon>Embryophyta</taxon>
        <taxon>Tracheophyta</taxon>
        <taxon>Spermatophyta</taxon>
        <taxon>Magnoliopsida</taxon>
        <taxon>eudicotyledons</taxon>
        <taxon>Gunneridae</taxon>
        <taxon>Pentapetalae</taxon>
        <taxon>asterids</taxon>
        <taxon>campanulids</taxon>
        <taxon>Asterales</taxon>
        <taxon>Asteraceae</taxon>
        <taxon>Asteroideae</taxon>
        <taxon>Anthemideae</taxon>
        <taxon>Anthemidinae</taxon>
        <taxon>Tanacetum</taxon>
    </lineage>
</organism>
<proteinExistence type="predicted"/>
<feature type="region of interest" description="Disordered" evidence="1">
    <location>
        <begin position="38"/>
        <end position="68"/>
    </location>
</feature>
<dbReference type="EMBL" id="BKCJ011270193">
    <property type="protein sequence ID" value="GFD13100.1"/>
    <property type="molecule type" value="Genomic_DNA"/>
</dbReference>
<name>A0A699TTG8_TANCI</name>
<accession>A0A699TTG8</accession>